<evidence type="ECO:0000313" key="3">
    <source>
        <dbReference type="Proteomes" id="UP000037460"/>
    </source>
</evidence>
<dbReference type="OrthoDB" id="196165at2759"/>
<keyword evidence="3" id="KW-1185">Reference proteome</keyword>
<organism evidence="2 3">
    <name type="scientific">Chrysochromulina tobinii</name>
    <dbReference type="NCBI Taxonomy" id="1460289"/>
    <lineage>
        <taxon>Eukaryota</taxon>
        <taxon>Haptista</taxon>
        <taxon>Haptophyta</taxon>
        <taxon>Prymnesiophyceae</taxon>
        <taxon>Prymnesiales</taxon>
        <taxon>Chrysochromulinaceae</taxon>
        <taxon>Chrysochromulina</taxon>
    </lineage>
</organism>
<feature type="compositionally biased region" description="Low complexity" evidence="1">
    <location>
        <begin position="298"/>
        <end position="308"/>
    </location>
</feature>
<protein>
    <submittedName>
        <fullName evidence="2">Uncharacterized protein</fullName>
    </submittedName>
</protein>
<dbReference type="EMBL" id="JWZX01002923">
    <property type="protein sequence ID" value="KOO25832.1"/>
    <property type="molecule type" value="Genomic_DNA"/>
</dbReference>
<reference evidence="3" key="1">
    <citation type="journal article" date="2015" name="PLoS Genet.">
        <title>Genome Sequence and Transcriptome Analyses of Chrysochromulina tobin: Metabolic Tools for Enhanced Algal Fitness in the Prominent Order Prymnesiales (Haptophyceae).</title>
        <authorList>
            <person name="Hovde B.T."/>
            <person name="Deodato C.R."/>
            <person name="Hunsperger H.M."/>
            <person name="Ryken S.A."/>
            <person name="Yost W."/>
            <person name="Jha R.K."/>
            <person name="Patterson J."/>
            <person name="Monnat R.J. Jr."/>
            <person name="Barlow S.B."/>
            <person name="Starkenburg S.R."/>
            <person name="Cattolico R.A."/>
        </authorList>
    </citation>
    <scope>NUCLEOTIDE SEQUENCE</scope>
    <source>
        <strain evidence="3">CCMP291</strain>
    </source>
</reference>
<accession>A0A0M0JHK8</accession>
<gene>
    <name evidence="2" type="ORF">Ctob_005163</name>
</gene>
<name>A0A0M0JHK8_9EUKA</name>
<comment type="caution">
    <text evidence="2">The sequence shown here is derived from an EMBL/GenBank/DDBJ whole genome shotgun (WGS) entry which is preliminary data.</text>
</comment>
<evidence type="ECO:0000313" key="2">
    <source>
        <dbReference type="EMBL" id="KOO25832.1"/>
    </source>
</evidence>
<evidence type="ECO:0000256" key="1">
    <source>
        <dbReference type="SAM" id="MobiDB-lite"/>
    </source>
</evidence>
<feature type="compositionally biased region" description="Pro residues" evidence="1">
    <location>
        <begin position="576"/>
        <end position="587"/>
    </location>
</feature>
<feature type="region of interest" description="Disordered" evidence="1">
    <location>
        <begin position="680"/>
        <end position="704"/>
    </location>
</feature>
<dbReference type="AlphaFoldDB" id="A0A0M0JHK8"/>
<feature type="region of interest" description="Disordered" evidence="1">
    <location>
        <begin position="294"/>
        <end position="315"/>
    </location>
</feature>
<feature type="region of interest" description="Disordered" evidence="1">
    <location>
        <begin position="573"/>
        <end position="625"/>
    </location>
</feature>
<proteinExistence type="predicted"/>
<dbReference type="Proteomes" id="UP000037460">
    <property type="component" value="Unassembled WGS sequence"/>
</dbReference>
<sequence>MGEERTDRRSWYWAWDHLHQSRPGVRGAAGRLHLLVAETVLYKDNEPTAWIFTAKDGAVMRRHTKRYRTEIVVEGIVRHSLENAVVAGARNRHAAVVRRGNDGSVDIKACLLSEEDIAGMAGEGGGLTSNLLALQACVHTRANSGARYRCEARRESGGLQLRFGVEKLCYLGAPTAADAPHPRSVAGAKLNVGPAFALKCTMNAFNVALSQATSAIVSHLEAVGKTKMVHLQADFIIDAANELPVLVAMPLVVTTPLPRPPVRDQAAALAPSAIDMAAANALLAAAQAQPSVGRMHSLSRGSSSRAGLGSAGGGGSSALSARASARVGASAAEVAPAAVAADATAAQMRDGGSNIISSVIGGLSRPTATASGFLGTLTRTQTVTQVVTNDAQLTAKSRTGTRTGPASSSALLSKSNRVQISAVKIGAVKTDLERGFPLGSRETKRLVAELQRRPNTADHIAPPRATAMSTSPSAVVSLALQASATAPALARARSAAAGRSWLPAGDLYAGIGGGVLGGAPAGSLAGLHQPFGYMAAAAAGYNGSPCGLHGSSSAPALRTAAPLIRQHQEQGVALTPAPPPLPPPTAPPEDALGHGARSATRSAKGGGTVKAQRADGAGPSLSDLAELPPFEAAYPSKDYEKVVMATSAFTPPSPAPPPMSAKEKEAALVQYLSFEMMPLTGGEGASSRIRSRAGRSGSKAVMKE</sequence>